<organism evidence="2 3">
    <name type="scientific">Haliangium ochraceum (strain DSM 14365 / JCM 11303 / SMP-2)</name>
    <dbReference type="NCBI Taxonomy" id="502025"/>
    <lineage>
        <taxon>Bacteria</taxon>
        <taxon>Pseudomonadati</taxon>
        <taxon>Myxococcota</taxon>
        <taxon>Polyangia</taxon>
        <taxon>Haliangiales</taxon>
        <taxon>Kofleriaceae</taxon>
        <taxon>Haliangium</taxon>
    </lineage>
</organism>
<dbReference type="PANTHER" id="PTHR34322">
    <property type="entry name" value="TRANSPOSASE, Y1_TNP DOMAIN-CONTAINING"/>
    <property type="match status" value="1"/>
</dbReference>
<dbReference type="HOGENOM" id="CLU_876165_0_0_7"/>
<proteinExistence type="predicted"/>
<dbReference type="Proteomes" id="UP000001880">
    <property type="component" value="Chromosome"/>
</dbReference>
<dbReference type="SMART" id="SM01321">
    <property type="entry name" value="Y1_Tnp"/>
    <property type="match status" value="1"/>
</dbReference>
<dbReference type="KEGG" id="hoh:Hoch_2921"/>
<dbReference type="GO" id="GO:0003677">
    <property type="term" value="F:DNA binding"/>
    <property type="evidence" value="ECO:0007669"/>
    <property type="project" value="InterPro"/>
</dbReference>
<dbReference type="InterPro" id="IPR002686">
    <property type="entry name" value="Transposase_17"/>
</dbReference>
<sequence>MARKLRFVPAGAVVEITVRTIQSRFLLRPSEQVNDTILGVLGRAQAVCNGAVTLHAFAFLSNHYHLLVTPKNAEALARFVGHINSNLARELGALHDWREKLWGRRYQGIVVADEASQITRLRYILAHGCKEGLVASPLDWPGVHCAAALATGRPLTGTWFDRTAAYEAGRRGERGGDGSEFRVEYAVTLTPLPCRAGMSREAYREFCASLVDDIERETALANVKLGQHPMGRKSILHQHPHDRPTCSKRGAAPLVHAVTRAARARFRAAYHLFVERYRKAAESLRRGFRDVTFPEGAFPAPAPFVGCAAAAPGRANGFVECAAPSG</sequence>
<evidence type="ECO:0000259" key="1">
    <source>
        <dbReference type="SMART" id="SM01321"/>
    </source>
</evidence>
<dbReference type="InterPro" id="IPR036515">
    <property type="entry name" value="Transposase_17_sf"/>
</dbReference>
<evidence type="ECO:0000313" key="3">
    <source>
        <dbReference type="Proteomes" id="UP000001880"/>
    </source>
</evidence>
<dbReference type="GO" id="GO:0004803">
    <property type="term" value="F:transposase activity"/>
    <property type="evidence" value="ECO:0007669"/>
    <property type="project" value="InterPro"/>
</dbReference>
<dbReference type="Pfam" id="PF01797">
    <property type="entry name" value="Y1_Tnp"/>
    <property type="match status" value="1"/>
</dbReference>
<accession>D0LPS6</accession>
<protein>
    <recommendedName>
        <fullName evidence="1">Transposase IS200-like domain-containing protein</fullName>
    </recommendedName>
</protein>
<dbReference type="STRING" id="502025.Hoch_2921"/>
<gene>
    <name evidence="2" type="ordered locus">Hoch_2921</name>
</gene>
<feature type="domain" description="Transposase IS200-like" evidence="1">
    <location>
        <begin position="9"/>
        <end position="127"/>
    </location>
</feature>
<dbReference type="PANTHER" id="PTHR34322:SF2">
    <property type="entry name" value="TRANSPOSASE IS200-LIKE DOMAIN-CONTAINING PROTEIN"/>
    <property type="match status" value="1"/>
</dbReference>
<dbReference type="AlphaFoldDB" id="D0LPS6"/>
<reference evidence="2 3" key="1">
    <citation type="journal article" date="2010" name="Stand. Genomic Sci.">
        <title>Complete genome sequence of Haliangium ochraceum type strain (SMP-2).</title>
        <authorList>
            <consortium name="US DOE Joint Genome Institute (JGI-PGF)"/>
            <person name="Ivanova N."/>
            <person name="Daum C."/>
            <person name="Lang E."/>
            <person name="Abt B."/>
            <person name="Kopitz M."/>
            <person name="Saunders E."/>
            <person name="Lapidus A."/>
            <person name="Lucas S."/>
            <person name="Glavina Del Rio T."/>
            <person name="Nolan M."/>
            <person name="Tice H."/>
            <person name="Copeland A."/>
            <person name="Cheng J.F."/>
            <person name="Chen F."/>
            <person name="Bruce D."/>
            <person name="Goodwin L."/>
            <person name="Pitluck S."/>
            <person name="Mavromatis K."/>
            <person name="Pati A."/>
            <person name="Mikhailova N."/>
            <person name="Chen A."/>
            <person name="Palaniappan K."/>
            <person name="Land M."/>
            <person name="Hauser L."/>
            <person name="Chang Y.J."/>
            <person name="Jeffries C.D."/>
            <person name="Detter J.C."/>
            <person name="Brettin T."/>
            <person name="Rohde M."/>
            <person name="Goker M."/>
            <person name="Bristow J."/>
            <person name="Markowitz V."/>
            <person name="Eisen J.A."/>
            <person name="Hugenholtz P."/>
            <person name="Kyrpides N.C."/>
            <person name="Klenk H.P."/>
        </authorList>
    </citation>
    <scope>NUCLEOTIDE SEQUENCE [LARGE SCALE GENOMIC DNA]</scope>
    <source>
        <strain evidence="3">DSM 14365 / CIP 107738 / JCM 11303 / AJ 13395 / SMP-2</strain>
    </source>
</reference>
<dbReference type="GO" id="GO:0006313">
    <property type="term" value="P:DNA transposition"/>
    <property type="evidence" value="ECO:0007669"/>
    <property type="project" value="InterPro"/>
</dbReference>
<dbReference type="OrthoDB" id="5495358at2"/>
<name>D0LPS6_HALO1</name>
<evidence type="ECO:0000313" key="2">
    <source>
        <dbReference type="EMBL" id="ACY15439.1"/>
    </source>
</evidence>
<dbReference type="Gene3D" id="3.30.70.1290">
    <property type="entry name" value="Transposase IS200-like"/>
    <property type="match status" value="1"/>
</dbReference>
<keyword evidence="3" id="KW-1185">Reference proteome</keyword>
<dbReference type="eggNOG" id="COG1943">
    <property type="taxonomic scope" value="Bacteria"/>
</dbReference>
<dbReference type="SUPFAM" id="SSF143422">
    <property type="entry name" value="Transposase IS200-like"/>
    <property type="match status" value="1"/>
</dbReference>
<dbReference type="EMBL" id="CP001804">
    <property type="protein sequence ID" value="ACY15439.1"/>
    <property type="molecule type" value="Genomic_DNA"/>
</dbReference>